<dbReference type="RefSeq" id="WP_048846719.1">
    <property type="nucleotide sequence ID" value="NZ_BALE01000005.1"/>
</dbReference>
<dbReference type="STRING" id="1231623.Tasa_005_002"/>
<evidence type="ECO:0000313" key="2">
    <source>
        <dbReference type="EMBL" id="GAN53087.1"/>
    </source>
</evidence>
<dbReference type="InterPro" id="IPR021109">
    <property type="entry name" value="Peptidase_aspartic_dom_sf"/>
</dbReference>
<dbReference type="SUPFAM" id="SSF50630">
    <property type="entry name" value="Acid proteases"/>
    <property type="match status" value="1"/>
</dbReference>
<sequence>MSDQNIPTIAGGSRPRRILTFGLLASLCLSACSPPGIKPIVASGHGSTTQLATEKGPHHNVPPYAFDTAEEAGVDQHCIAHIMAANLLTRNGSPAIEMSINDAHGAAYLSPAQGILGVFDSREIELPMQDSIEMETVSQHVTTYFTKADHIQIAQGFASDVDAIKLGWVGRDRVAGEIPVGILGFDVLGNYDVLLDMPRQRVMFFRPSGAPDCPPLSAWMKDAYQTPLLMAANGQDDLAAVFLNGHPVGMELEPGSDVSIIRRADAEAAGVDKAGLGNDDSVRTKSSSVMLGARHRFATVTIGNWHGHDFDVNIEPALFSLLGLKFFRHRKVLMAFPQGMLFFSNEHADLLPPDTTRAEPSPISSRLAITHVNEPPPPTVVTPPAPAAPAPPSPPAANHS</sequence>
<gene>
    <name evidence="2" type="ORF">Tasa_005_002</name>
</gene>
<evidence type="ECO:0000256" key="1">
    <source>
        <dbReference type="SAM" id="MobiDB-lite"/>
    </source>
</evidence>
<name>A0A0D6MHI3_9PROT</name>
<keyword evidence="3" id="KW-1185">Reference proteome</keyword>
<feature type="region of interest" description="Disordered" evidence="1">
    <location>
        <begin position="353"/>
        <end position="400"/>
    </location>
</feature>
<protein>
    <submittedName>
        <fullName evidence="2">Uncharacterized protein</fullName>
    </submittedName>
</protein>
<dbReference type="Gene3D" id="2.40.70.10">
    <property type="entry name" value="Acid Proteases"/>
    <property type="match status" value="1"/>
</dbReference>
<dbReference type="Proteomes" id="UP000032679">
    <property type="component" value="Unassembled WGS sequence"/>
</dbReference>
<proteinExistence type="predicted"/>
<accession>A0A0D6MHI3</accession>
<dbReference type="OrthoDB" id="7281214at2"/>
<evidence type="ECO:0000313" key="3">
    <source>
        <dbReference type="Proteomes" id="UP000032679"/>
    </source>
</evidence>
<dbReference type="Pfam" id="PF13975">
    <property type="entry name" value="gag-asp_proteas"/>
    <property type="match status" value="1"/>
</dbReference>
<organism evidence="2 3">
    <name type="scientific">Tanticharoenia sakaeratensis NBRC 103193</name>
    <dbReference type="NCBI Taxonomy" id="1231623"/>
    <lineage>
        <taxon>Bacteria</taxon>
        <taxon>Pseudomonadati</taxon>
        <taxon>Pseudomonadota</taxon>
        <taxon>Alphaproteobacteria</taxon>
        <taxon>Acetobacterales</taxon>
        <taxon>Acetobacteraceae</taxon>
        <taxon>Tanticharoenia</taxon>
    </lineage>
</organism>
<comment type="caution">
    <text evidence="2">The sequence shown here is derived from an EMBL/GenBank/DDBJ whole genome shotgun (WGS) entry which is preliminary data.</text>
</comment>
<dbReference type="AlphaFoldDB" id="A0A0D6MHI3"/>
<dbReference type="EMBL" id="BALE01000005">
    <property type="protein sequence ID" value="GAN53087.1"/>
    <property type="molecule type" value="Genomic_DNA"/>
</dbReference>
<feature type="compositionally biased region" description="Pro residues" evidence="1">
    <location>
        <begin position="374"/>
        <end position="400"/>
    </location>
</feature>
<reference evidence="2 3" key="1">
    <citation type="submission" date="2012-10" db="EMBL/GenBank/DDBJ databases">
        <title>Genome sequencing of Tanticharoenia sakaeratensis NBRC 103193.</title>
        <authorList>
            <person name="Azuma Y."/>
            <person name="Hadano H."/>
            <person name="Hirakawa H."/>
            <person name="Matsushita K."/>
        </authorList>
    </citation>
    <scope>NUCLEOTIDE SEQUENCE [LARGE SCALE GENOMIC DNA]</scope>
    <source>
        <strain evidence="2 3">NBRC 103193</strain>
    </source>
</reference>